<dbReference type="RefSeq" id="WP_066595557.1">
    <property type="nucleotide sequence ID" value="NZ_CP016282.1"/>
</dbReference>
<evidence type="ECO:0008006" key="3">
    <source>
        <dbReference type="Google" id="ProtNLM"/>
    </source>
</evidence>
<evidence type="ECO:0000313" key="2">
    <source>
        <dbReference type="Proteomes" id="UP000092582"/>
    </source>
</evidence>
<dbReference type="PATRIC" id="fig|670052.7.peg.1877"/>
<dbReference type="PANTHER" id="PTHR33361:SF2">
    <property type="entry name" value="DUF885 DOMAIN-CONTAINING PROTEIN"/>
    <property type="match status" value="1"/>
</dbReference>
<proteinExistence type="predicted"/>
<reference evidence="1 2" key="1">
    <citation type="submission" date="2016-06" db="EMBL/GenBank/DDBJ databases">
        <title>Genome sequencing of Cryobacterium arcticum PAMC 27867.</title>
        <authorList>
            <person name="Lee J."/>
            <person name="Kim O.-S."/>
        </authorList>
    </citation>
    <scope>NUCLEOTIDE SEQUENCE [LARGE SCALE GENOMIC DNA]</scope>
    <source>
        <strain evidence="1 2">PAMC 27867</strain>
    </source>
</reference>
<protein>
    <recommendedName>
        <fullName evidence="3">DUF885 domain-containing protein</fullName>
    </recommendedName>
</protein>
<organism evidence="1 2">
    <name type="scientific">Cryobacterium arcticum</name>
    <dbReference type="NCBI Taxonomy" id="670052"/>
    <lineage>
        <taxon>Bacteria</taxon>
        <taxon>Bacillati</taxon>
        <taxon>Actinomycetota</taxon>
        <taxon>Actinomycetes</taxon>
        <taxon>Micrococcales</taxon>
        <taxon>Microbacteriaceae</taxon>
        <taxon>Cryobacterium</taxon>
    </lineage>
</organism>
<name>A0A1B1BK08_9MICO</name>
<dbReference type="EMBL" id="CP016282">
    <property type="protein sequence ID" value="ANP72773.1"/>
    <property type="molecule type" value="Genomic_DNA"/>
</dbReference>
<dbReference type="OrthoDB" id="9760040at2"/>
<keyword evidence="2" id="KW-1185">Reference proteome</keyword>
<sequence length="558" mass="61390">MTVNDYRTPTPVDQIAEQWVDTLVALDPTVGTYIGRAADGSGFADYSPDGHARYVQAATEVIAALDAANPVDAVDDVTRTDLGSTLALDLESSAAGLHLRDLNVIASPVQEIREVFDLMPTGTVADWQNISARLQAVPAAIDGYIQTLRLGIEQGITPARRQVVEVLGQVRRTAANDGFFNHFVAEAGLETGSLPATLATDLGVRASRAASAYDKLAAFLADDLAPRATEVDAIGRDLYALSSRRFLGATVDLDETYEWGIEELGRMVAEQESVARQIKPGATVLEAIEFLDTDPARKLHGTDALQRWMQETSDRAVAELGETQFDIPEEIRRLECMIAPTQEGGIYYTGPTDDFSRPGRMWWSVPVGVTEFDTWRELTTVYHEGIPGHHLQIGQAVYNRAKLNTWRRQLAGTSGHAEGWALYAERLMEQLGYLDDPADRLGMLDGQRMRAARVVLDIGVHLGKTVPDGSGVWTADYAFDFLARNVNMNEGFVRFEVNRYLGWPGQAPSYKIGQRIWEQLRDEAQARDGAAFNIKEFHRRALDLGGVGLDTLRSALQP</sequence>
<dbReference type="InterPro" id="IPR010281">
    <property type="entry name" value="DUF885"/>
</dbReference>
<gene>
    <name evidence="1" type="ORF">PA27867_1820</name>
</gene>
<dbReference type="PANTHER" id="PTHR33361">
    <property type="entry name" value="GLR0591 PROTEIN"/>
    <property type="match status" value="1"/>
</dbReference>
<dbReference type="AlphaFoldDB" id="A0A1B1BK08"/>
<accession>A0A1B1BK08</accession>
<dbReference type="Proteomes" id="UP000092582">
    <property type="component" value="Chromosome 1"/>
</dbReference>
<evidence type="ECO:0000313" key="1">
    <source>
        <dbReference type="EMBL" id="ANP72773.1"/>
    </source>
</evidence>
<dbReference type="KEGG" id="cart:PA27867_1820"/>
<dbReference type="Pfam" id="PF05960">
    <property type="entry name" value="DUF885"/>
    <property type="match status" value="1"/>
</dbReference>
<dbReference type="STRING" id="670052.PA27867_1820"/>